<evidence type="ECO:0000313" key="2">
    <source>
        <dbReference type="Proteomes" id="UP000199060"/>
    </source>
</evidence>
<evidence type="ECO:0008006" key="3">
    <source>
        <dbReference type="Google" id="ProtNLM"/>
    </source>
</evidence>
<dbReference type="STRING" id="686796.SAMN04488104_10664"/>
<dbReference type="AlphaFoldDB" id="A0A1G6XUI1"/>
<protein>
    <recommendedName>
        <fullName evidence="3">DUF2867 domain-containing protein</fullName>
    </recommendedName>
</protein>
<organism evidence="1 2">
    <name type="scientific">Algoriphagus faecimaris</name>
    <dbReference type="NCBI Taxonomy" id="686796"/>
    <lineage>
        <taxon>Bacteria</taxon>
        <taxon>Pseudomonadati</taxon>
        <taxon>Bacteroidota</taxon>
        <taxon>Cytophagia</taxon>
        <taxon>Cytophagales</taxon>
        <taxon>Cyclobacteriaceae</taxon>
        <taxon>Algoriphagus</taxon>
    </lineage>
</organism>
<dbReference type="Proteomes" id="UP000199060">
    <property type="component" value="Unassembled WGS sequence"/>
</dbReference>
<name>A0A1G6XUI1_9BACT</name>
<dbReference type="Pfam" id="PF11066">
    <property type="entry name" value="DUF2867"/>
    <property type="match status" value="1"/>
</dbReference>
<dbReference type="EMBL" id="FNAC01000066">
    <property type="protein sequence ID" value="SDD81016.1"/>
    <property type="molecule type" value="Genomic_DNA"/>
</dbReference>
<reference evidence="2" key="1">
    <citation type="submission" date="2016-10" db="EMBL/GenBank/DDBJ databases">
        <authorList>
            <person name="Varghese N."/>
            <person name="Submissions S."/>
        </authorList>
    </citation>
    <scope>NUCLEOTIDE SEQUENCE [LARGE SCALE GENOMIC DNA]</scope>
    <source>
        <strain evidence="2">DSM 23095</strain>
    </source>
</reference>
<proteinExistence type="predicted"/>
<sequence length="148" mass="17356">MNTKPIIEEMRFPVKDVSHIQNRLMEIGGRNGWYGTTWLWKTRGMLDRLLGGIGYRKGEKTLGELEEGEALDFWRVKRKLAHPFSCALEAEMKLPGKVFLEWKVEESCMIQTIRFYPAGIWGKVYWYAVQPAHRLIFWHLGQSITQVK</sequence>
<dbReference type="OrthoDB" id="9774199at2"/>
<keyword evidence="2" id="KW-1185">Reference proteome</keyword>
<dbReference type="InterPro" id="IPR021295">
    <property type="entry name" value="DUF2867"/>
</dbReference>
<evidence type="ECO:0000313" key="1">
    <source>
        <dbReference type="EMBL" id="SDD81016.1"/>
    </source>
</evidence>
<accession>A0A1G6XUI1</accession>
<dbReference type="RefSeq" id="WP_139162835.1">
    <property type="nucleotide sequence ID" value="NZ_FNAC01000066.1"/>
</dbReference>
<gene>
    <name evidence="1" type="ORF">SAMN04488104_10664</name>
</gene>